<evidence type="ECO:0000256" key="5">
    <source>
        <dbReference type="SAM" id="Phobius"/>
    </source>
</evidence>
<keyword evidence="12" id="KW-1185">Reference proteome</keyword>
<gene>
    <name evidence="11" type="ORF">CA267_011250</name>
</gene>
<comment type="similarity">
    <text evidence="1">Belongs to the membrane fusion protein (MFP) (TC 8.A.1) family.</text>
</comment>
<dbReference type="InterPro" id="IPR042230">
    <property type="entry name" value="CusF_sf"/>
</dbReference>
<dbReference type="Pfam" id="PF25869">
    <property type="entry name" value="3HB_CusB"/>
    <property type="match status" value="1"/>
</dbReference>
<dbReference type="RefSeq" id="WP_075607393.1">
    <property type="nucleotide sequence ID" value="NZ_CP052766.1"/>
</dbReference>
<dbReference type="GO" id="GO:0016020">
    <property type="term" value="C:membrane"/>
    <property type="evidence" value="ECO:0007669"/>
    <property type="project" value="InterPro"/>
</dbReference>
<reference evidence="12" key="1">
    <citation type="submission" date="2014-12" db="EMBL/GenBank/DDBJ databases">
        <title>Complete genome sequence of a multi-drug resistant Klebsiella pneumoniae.</title>
        <authorList>
            <person name="Hua X."/>
            <person name="Chen Q."/>
            <person name="Li X."/>
            <person name="Feng Y."/>
            <person name="Ruan Z."/>
            <person name="Yu Y."/>
        </authorList>
    </citation>
    <scope>NUCLEOTIDE SEQUENCE [LARGE SCALE GENOMIC DNA]</scope>
    <source>
        <strain evidence="12">5.12</strain>
    </source>
</reference>
<accession>A0A6M4MDX8</accession>
<feature type="domain" description="CusB-like three alpha-helical bundle" evidence="7">
    <location>
        <begin position="161"/>
        <end position="208"/>
    </location>
</feature>
<evidence type="ECO:0000259" key="10">
    <source>
        <dbReference type="Pfam" id="PF25975"/>
    </source>
</evidence>
<dbReference type="Gene3D" id="6.10.140.730">
    <property type="match status" value="1"/>
</dbReference>
<dbReference type="InterPro" id="IPR051909">
    <property type="entry name" value="MFP_Cation_Efflux"/>
</dbReference>
<feature type="domain" description="CusB-like beta-barrel" evidence="9">
    <location>
        <begin position="245"/>
        <end position="320"/>
    </location>
</feature>
<dbReference type="InterPro" id="IPR045800">
    <property type="entry name" value="HMBD"/>
</dbReference>
<evidence type="ECO:0000313" key="11">
    <source>
        <dbReference type="EMBL" id="QJR81312.1"/>
    </source>
</evidence>
<dbReference type="Pfam" id="PF25954">
    <property type="entry name" value="Beta-barrel_RND_2"/>
    <property type="match status" value="1"/>
</dbReference>
<dbReference type="EMBL" id="CP052766">
    <property type="protein sequence ID" value="QJR81312.1"/>
    <property type="molecule type" value="Genomic_DNA"/>
</dbReference>
<sequence>MRSLTKLTLGIVAGIVVGAGAAWLLLSSNQGSRDDAVAPREPLYWVAPMDPEYRRDAPGKSPMGMDLVPVYEDTTSEEDYGAGVVTIAPAMVNNLGVRTAKVQRNVLKSAIQTVGYVQYNEDELVHIHPRVEGWIDKLYIKATGEPVTRGEPLYTLYSPALVNAQEEYLIAKRRGNASLISAAKERLKALQLAPQVISALEKTSIVQQNITFYAPQSGVVNKLSTREGFYVKPGDTLMSIGQLDEVWLEAEVFARDAGAIQQGLPVTVNLDYQPGKQWRSDIDYIYPSVNQQNRTLRFRVRLENPDRVLKPNMFASITVHLQEEDEALVVPQEAVIRTGSQNRVVVALEEGRFKSIEVTLGRESEDEVEILSGVSEGDTVVTSAQFLLDSESSKTSDFIRMQSDSKSQSIWTRGVVETVMPAHRMVTVSHDAIPEWEWPEMTMDFNVADAVDITQLAEGLSLHLEITRRADEEYAITAIHVMGHDMSEDELTEGATEQEPDVDTATVNGTIENIDRQNRILVISRDAIEKWNRPPATVEFALAANIEIDQLHENMAVTFTFEVRDDFVIVAIAPQQDHQGMDHAGHEGRKP</sequence>
<dbReference type="FunFam" id="2.40.420.20:FF:000003">
    <property type="entry name" value="Cation efflux system protein cusB"/>
    <property type="match status" value="1"/>
</dbReference>
<dbReference type="KEGG" id="apel:CA267_011250"/>
<evidence type="ECO:0000259" key="9">
    <source>
        <dbReference type="Pfam" id="PF25954"/>
    </source>
</evidence>
<dbReference type="Pfam" id="PF11604">
    <property type="entry name" value="CusF_Ec"/>
    <property type="match status" value="2"/>
</dbReference>
<name>A0A6M4MDX8_9ALTE</name>
<evidence type="ECO:0000313" key="12">
    <source>
        <dbReference type="Proteomes" id="UP000219285"/>
    </source>
</evidence>
<dbReference type="PANTHER" id="PTHR30097:SF15">
    <property type="entry name" value="CATION EFFLUX SYSTEM PROTEIN CUSB"/>
    <property type="match status" value="1"/>
</dbReference>
<dbReference type="Pfam" id="PF25919">
    <property type="entry name" value="BSH_CusB"/>
    <property type="match status" value="1"/>
</dbReference>
<feature type="domain" description="Heavy metal binding" evidence="6">
    <location>
        <begin position="44"/>
        <end position="70"/>
    </location>
</feature>
<dbReference type="GO" id="GO:0060003">
    <property type="term" value="P:copper ion export"/>
    <property type="evidence" value="ECO:0007669"/>
    <property type="project" value="TreeGrafter"/>
</dbReference>
<keyword evidence="5" id="KW-0812">Transmembrane</keyword>
<keyword evidence="3" id="KW-0732">Signal</keyword>
<dbReference type="GO" id="GO:0015679">
    <property type="term" value="P:plasma membrane copper ion transport"/>
    <property type="evidence" value="ECO:0007669"/>
    <property type="project" value="TreeGrafter"/>
</dbReference>
<dbReference type="Proteomes" id="UP000219285">
    <property type="component" value="Chromosome"/>
</dbReference>
<reference evidence="11 12" key="2">
    <citation type="submission" date="2020-04" db="EMBL/GenBank/DDBJ databases">
        <title>Complete genome sequence of Alteromonas pelagimontana 5.12T.</title>
        <authorList>
            <person name="Sinha R.K."/>
            <person name="Krishnan K.P."/>
            <person name="Kurian J.P."/>
        </authorList>
    </citation>
    <scope>NUCLEOTIDE SEQUENCE [LARGE SCALE GENOMIC DNA]</scope>
    <source>
        <strain evidence="11 12">5.12</strain>
    </source>
</reference>
<dbReference type="InterPro" id="IPR006143">
    <property type="entry name" value="RND_pump_MFP"/>
</dbReference>
<evidence type="ECO:0000256" key="3">
    <source>
        <dbReference type="ARBA" id="ARBA00022729"/>
    </source>
</evidence>
<feature type="domain" description="CzcB-like C-terminal circularly permuted SH3-like" evidence="10">
    <location>
        <begin position="329"/>
        <end position="388"/>
    </location>
</feature>
<dbReference type="InterPro" id="IPR058791">
    <property type="entry name" value="3HB_CusB"/>
</dbReference>
<dbReference type="Gene3D" id="2.40.30.170">
    <property type="match status" value="1"/>
</dbReference>
<dbReference type="Pfam" id="PF19335">
    <property type="entry name" value="HMBD"/>
    <property type="match status" value="1"/>
</dbReference>
<keyword evidence="5" id="KW-1133">Transmembrane helix</keyword>
<keyword evidence="5" id="KW-0472">Membrane</keyword>
<keyword evidence="4" id="KW-0406">Ion transport</keyword>
<evidence type="ECO:0000256" key="1">
    <source>
        <dbReference type="ARBA" id="ARBA00009477"/>
    </source>
</evidence>
<evidence type="ECO:0000256" key="4">
    <source>
        <dbReference type="ARBA" id="ARBA00023065"/>
    </source>
</evidence>
<organism evidence="11 12">
    <name type="scientific">Alteromonas pelagimontana</name>
    <dbReference type="NCBI Taxonomy" id="1858656"/>
    <lineage>
        <taxon>Bacteria</taxon>
        <taxon>Pseudomonadati</taxon>
        <taxon>Pseudomonadota</taxon>
        <taxon>Gammaproteobacteria</taxon>
        <taxon>Alteromonadales</taxon>
        <taxon>Alteromonadaceae</taxon>
        <taxon>Alteromonas/Salinimonas group</taxon>
        <taxon>Alteromonas</taxon>
    </lineage>
</organism>
<feature type="domain" description="CusB-like barrel-sandwich hybrid" evidence="8">
    <location>
        <begin position="125"/>
        <end position="240"/>
    </location>
</feature>
<dbReference type="Pfam" id="PF25975">
    <property type="entry name" value="CzcB_C"/>
    <property type="match status" value="1"/>
</dbReference>
<protein>
    <submittedName>
        <fullName evidence="11">Efflux RND transporter periplasmic adaptor subunit</fullName>
    </submittedName>
</protein>
<dbReference type="InterPro" id="IPR058649">
    <property type="entry name" value="CzcB_C"/>
</dbReference>
<keyword evidence="2" id="KW-0813">Transport</keyword>
<proteinExistence type="inferred from homology"/>
<evidence type="ECO:0000259" key="6">
    <source>
        <dbReference type="Pfam" id="PF19335"/>
    </source>
</evidence>
<feature type="transmembrane region" description="Helical" evidence="5">
    <location>
        <begin position="7"/>
        <end position="26"/>
    </location>
</feature>
<dbReference type="GO" id="GO:0046914">
    <property type="term" value="F:transition metal ion binding"/>
    <property type="evidence" value="ECO:0007669"/>
    <property type="project" value="TreeGrafter"/>
</dbReference>
<dbReference type="FunFam" id="2.40.30.170:FF:000010">
    <property type="entry name" value="Efflux RND transporter periplasmic adaptor subunit"/>
    <property type="match status" value="1"/>
</dbReference>
<evidence type="ECO:0000256" key="2">
    <source>
        <dbReference type="ARBA" id="ARBA00022448"/>
    </source>
</evidence>
<dbReference type="GO" id="GO:0030288">
    <property type="term" value="C:outer membrane-bounded periplasmic space"/>
    <property type="evidence" value="ECO:0007669"/>
    <property type="project" value="TreeGrafter"/>
</dbReference>
<dbReference type="GO" id="GO:0022857">
    <property type="term" value="F:transmembrane transporter activity"/>
    <property type="evidence" value="ECO:0007669"/>
    <property type="project" value="InterPro"/>
</dbReference>
<dbReference type="PANTHER" id="PTHR30097">
    <property type="entry name" value="CATION EFFLUX SYSTEM PROTEIN CUSB"/>
    <property type="match status" value="1"/>
</dbReference>
<dbReference type="InterPro" id="IPR058792">
    <property type="entry name" value="Beta-barrel_RND_2"/>
</dbReference>
<dbReference type="NCBIfam" id="TIGR01730">
    <property type="entry name" value="RND_mfp"/>
    <property type="match status" value="1"/>
</dbReference>
<evidence type="ECO:0000259" key="7">
    <source>
        <dbReference type="Pfam" id="PF25869"/>
    </source>
</evidence>
<evidence type="ECO:0000259" key="8">
    <source>
        <dbReference type="Pfam" id="PF25919"/>
    </source>
</evidence>
<dbReference type="OrthoDB" id="9806939at2"/>
<dbReference type="InterPro" id="IPR058790">
    <property type="entry name" value="BSH_CusB"/>
</dbReference>
<dbReference type="Gene3D" id="2.40.50.320">
    <property type="entry name" value="Copper binding periplasmic protein CusF"/>
    <property type="match status" value="2"/>
</dbReference>
<dbReference type="SUPFAM" id="SSF111369">
    <property type="entry name" value="HlyD-like secretion proteins"/>
    <property type="match status" value="1"/>
</dbReference>
<dbReference type="Gene3D" id="2.40.420.20">
    <property type="match status" value="1"/>
</dbReference>
<dbReference type="InterPro" id="IPR021647">
    <property type="entry name" value="CusF_Ec"/>
</dbReference>
<dbReference type="AlphaFoldDB" id="A0A6M4MDX8"/>